<dbReference type="GO" id="GO:0031966">
    <property type="term" value="C:mitochondrial membrane"/>
    <property type="evidence" value="ECO:0007669"/>
    <property type="project" value="TreeGrafter"/>
</dbReference>
<reference evidence="8" key="1">
    <citation type="submission" date="2016-04" db="EMBL/GenBank/DDBJ databases">
        <authorList>
            <person name="Evans L.H."/>
            <person name="Alamgir A."/>
            <person name="Owens N."/>
            <person name="Weber N.D."/>
            <person name="Virtaneva K."/>
            <person name="Barbian K."/>
            <person name="Babar A."/>
            <person name="Rosenke K."/>
        </authorList>
    </citation>
    <scope>NUCLEOTIDE SEQUENCE</scope>
    <source>
        <strain evidence="8">UB2112</strain>
    </source>
</reference>
<sequence length="847" mass="95347">MGAQRKSNHQTQENAAAASGSSHNAEGDSTGSQSKPPSEARLPSFKREKGVLTRQLCDLGSSRRQDRHLADKTDILTSEEHKLGDLNVVAAYKAHFRESPFEFLQQFVAYGQGTGWRGYSNYIGAPILYTGCSEESIRTVINSEQVQERIRKLASSRVDHLLPEQPPLLPTGPTKTQKNLAIFKERKKRQIEKQLRDEALAILQVSVARVDSLSFIKFFAATVNNILARMYHQGIHISVPQVLELRRVAAYAAERKQSILFLPCHKSHIDYLTVSWLMFRLGIALPHIIAGENLDLPVLGDVLRKGGAFFIRRTFSGDQLYPAVIKEYVETLLASGKNLECFIEGTRSRTGKLLPPKLGILKYVVEALLNGRTDDVWICPVSLQYDSVIESETYVSELLGKPKEAESLLGLLSGSSSLLQLKMGRIDIRFDAPWSLQGFIKEQKERRAAPDYKDEKVELELVNNDVHKVLLLKALGYRVLADINKVSVVMPAALIGTVILALRGRGISRSELIRRVDWLRLAIVNKGFTVADFGVMNTGEVVDRALSTVMKGLIAEEKDVMEPTFVPVKRFELSFYRNQVIHIFVSESLAAAALYTKVKQGGAAPMQRTTRKDLLSECLFISSVLRNEFVFGVDSLEINVDRTVDGMVANGILEKHPDIEREQGGSIELSARERENGRENYDPFLFLIWPFIEGYWLAAVSLLSLIPQGAEMKGYPHNKLPWFAAKDFEKHTQLLGKTLYAQGELSYLESINAATLSQAFTRMEEMGMILRKKSSHQKPVPIMALHPNFWLSQTSKLTDYIDHLSQFRREGKDRREQNVGRKVRKYTSMYAPSVIEESDVKQRQAQL</sequence>
<dbReference type="Pfam" id="PF19277">
    <property type="entry name" value="GPAT_C"/>
    <property type="match status" value="1"/>
</dbReference>
<dbReference type="PANTHER" id="PTHR12563:SF17">
    <property type="entry name" value="DIHYDROXYACETONE PHOSPHATE ACYLTRANSFERASE"/>
    <property type="match status" value="1"/>
</dbReference>
<dbReference type="GO" id="GO:0006072">
    <property type="term" value="P:glycerol-3-phosphate metabolic process"/>
    <property type="evidence" value="ECO:0007669"/>
    <property type="project" value="TreeGrafter"/>
</dbReference>
<evidence type="ECO:0000256" key="5">
    <source>
        <dbReference type="ARBA" id="ARBA00023315"/>
    </source>
</evidence>
<feature type="domain" description="Phospholipid/glycerol acyltransferase" evidence="7">
    <location>
        <begin position="259"/>
        <end position="386"/>
    </location>
</feature>
<dbReference type="SMART" id="SM00563">
    <property type="entry name" value="PlsC"/>
    <property type="match status" value="1"/>
</dbReference>
<dbReference type="InterPro" id="IPR022284">
    <property type="entry name" value="GPAT/DHAPAT"/>
</dbReference>
<dbReference type="GO" id="GO:0008654">
    <property type="term" value="P:phospholipid biosynthetic process"/>
    <property type="evidence" value="ECO:0007669"/>
    <property type="project" value="TreeGrafter"/>
</dbReference>
<dbReference type="OrthoDB" id="10255570at2759"/>
<dbReference type="GO" id="GO:0006631">
    <property type="term" value="P:fatty acid metabolic process"/>
    <property type="evidence" value="ECO:0007669"/>
    <property type="project" value="TreeGrafter"/>
</dbReference>
<gene>
    <name evidence="9" type="ORF">UBRO2_02637</name>
    <name evidence="8" type="ORF">UBRO_01236</name>
</gene>
<evidence type="ECO:0000313" key="8">
    <source>
        <dbReference type="EMBL" id="SAM58050.1"/>
    </source>
</evidence>
<evidence type="ECO:0000259" key="7">
    <source>
        <dbReference type="SMART" id="SM00563"/>
    </source>
</evidence>
<keyword evidence="3 8" id="KW-0808">Transferase</keyword>
<dbReference type="SUPFAM" id="SSF69593">
    <property type="entry name" value="Glycerol-3-phosphate (1)-acyltransferase"/>
    <property type="match status" value="1"/>
</dbReference>
<organism evidence="8 10">
    <name type="scientific">Ustilago bromivora</name>
    <dbReference type="NCBI Taxonomy" id="307758"/>
    <lineage>
        <taxon>Eukaryota</taxon>
        <taxon>Fungi</taxon>
        <taxon>Dikarya</taxon>
        <taxon>Basidiomycota</taxon>
        <taxon>Ustilaginomycotina</taxon>
        <taxon>Ustilaginomycetes</taxon>
        <taxon>Ustilaginales</taxon>
        <taxon>Ustilaginaceae</taxon>
        <taxon>Ustilago</taxon>
    </lineage>
</organism>
<dbReference type="Pfam" id="PF01553">
    <property type="entry name" value="Acyltransferase"/>
    <property type="match status" value="1"/>
</dbReference>
<feature type="region of interest" description="Disordered" evidence="6">
    <location>
        <begin position="1"/>
        <end position="45"/>
    </location>
</feature>
<reference evidence="9" key="3">
    <citation type="submission" date="2018-08" db="EMBL/GenBank/DDBJ databases">
        <authorList>
            <person name="Guldener U."/>
        </authorList>
    </citation>
    <scope>NUCLEOTIDE SEQUENCE</scope>
    <source>
        <strain evidence="9">UB2</strain>
    </source>
</reference>
<comment type="subcellular location">
    <subcellularLocation>
        <location evidence="1">Endomembrane system</location>
        <topology evidence="1">Peripheral membrane protein</topology>
    </subcellularLocation>
</comment>
<keyword evidence="4" id="KW-0472">Membrane</keyword>
<evidence type="ECO:0000256" key="4">
    <source>
        <dbReference type="ARBA" id="ARBA00023136"/>
    </source>
</evidence>
<accession>A0A1K0FUJ0</accession>
<reference evidence="10" key="2">
    <citation type="submission" date="2016-04" db="EMBL/GenBank/DDBJ databases">
        <authorList>
            <person name="Guldener U."/>
            <person name="Guldener U."/>
        </authorList>
    </citation>
    <scope>NUCLEOTIDE SEQUENCE [LARGE SCALE GENOMIC DNA]</scope>
    <source>
        <strain evidence="10">UB2112</strain>
    </source>
</reference>
<protein>
    <submittedName>
        <fullName evidence="8">Related to bacterial glycerol-3-phosphate acyltransferases</fullName>
    </submittedName>
</protein>
<dbReference type="InterPro" id="IPR041728">
    <property type="entry name" value="GPAT/DHAPAT_LPLAT"/>
</dbReference>
<dbReference type="EMBL" id="ULHB01000042">
    <property type="protein sequence ID" value="SYW78445.1"/>
    <property type="molecule type" value="Genomic_DNA"/>
</dbReference>
<evidence type="ECO:0000256" key="1">
    <source>
        <dbReference type="ARBA" id="ARBA00004184"/>
    </source>
</evidence>
<dbReference type="AlphaFoldDB" id="A0A1K0FUJ0"/>
<dbReference type="InterPro" id="IPR002123">
    <property type="entry name" value="Plipid/glycerol_acylTrfase"/>
</dbReference>
<dbReference type="GO" id="GO:0004366">
    <property type="term" value="F:glycerol-3-phosphate O-acyltransferase activity"/>
    <property type="evidence" value="ECO:0007669"/>
    <property type="project" value="TreeGrafter"/>
</dbReference>
<keyword evidence="5 8" id="KW-0012">Acyltransferase</keyword>
<feature type="compositionally biased region" description="Low complexity" evidence="6">
    <location>
        <begin position="13"/>
        <end position="24"/>
    </location>
</feature>
<evidence type="ECO:0000313" key="9">
    <source>
        <dbReference type="EMBL" id="SYW78445.1"/>
    </source>
</evidence>
<evidence type="ECO:0000256" key="2">
    <source>
        <dbReference type="ARBA" id="ARBA00007937"/>
    </source>
</evidence>
<keyword evidence="11" id="KW-1185">Reference proteome</keyword>
<comment type="similarity">
    <text evidence="2">Belongs to the GPAT/DAPAT family.</text>
</comment>
<evidence type="ECO:0000256" key="3">
    <source>
        <dbReference type="ARBA" id="ARBA00022679"/>
    </source>
</evidence>
<proteinExistence type="inferred from homology"/>
<name>A0A1K0FUJ0_9BASI</name>
<evidence type="ECO:0000313" key="10">
    <source>
        <dbReference type="Proteomes" id="UP000179920"/>
    </source>
</evidence>
<dbReference type="EMBL" id="LT558117">
    <property type="protein sequence ID" value="SAM58050.1"/>
    <property type="molecule type" value="Genomic_DNA"/>
</dbReference>
<dbReference type="GO" id="GO:0019432">
    <property type="term" value="P:triglyceride biosynthetic process"/>
    <property type="evidence" value="ECO:0007669"/>
    <property type="project" value="TreeGrafter"/>
</dbReference>
<dbReference type="Proteomes" id="UP000179920">
    <property type="component" value="Chromosome I"/>
</dbReference>
<evidence type="ECO:0000313" key="11">
    <source>
        <dbReference type="Proteomes" id="UP000658997"/>
    </source>
</evidence>
<dbReference type="CDD" id="cd07993">
    <property type="entry name" value="LPLAT_DHAPAT-like"/>
    <property type="match status" value="1"/>
</dbReference>
<dbReference type="Proteomes" id="UP000658997">
    <property type="component" value="Unassembled WGS sequence"/>
</dbReference>
<dbReference type="PANTHER" id="PTHR12563">
    <property type="entry name" value="GLYCEROL-3-PHOSPHATE ACYLTRANSFERASE"/>
    <property type="match status" value="1"/>
</dbReference>
<dbReference type="GO" id="GO:0012505">
    <property type="term" value="C:endomembrane system"/>
    <property type="evidence" value="ECO:0007669"/>
    <property type="project" value="UniProtKB-SubCell"/>
</dbReference>
<evidence type="ECO:0000256" key="6">
    <source>
        <dbReference type="SAM" id="MobiDB-lite"/>
    </source>
</evidence>
<dbReference type="InterPro" id="IPR045520">
    <property type="entry name" value="GPAT/DHAPAT_C"/>
</dbReference>